<dbReference type="Proteomes" id="UP000694257">
    <property type="component" value="Chromosome"/>
</dbReference>
<keyword evidence="2" id="KW-1185">Reference proteome</keyword>
<evidence type="ECO:0000313" key="2">
    <source>
        <dbReference type="Proteomes" id="UP000694257"/>
    </source>
</evidence>
<organism evidence="1 2">
    <name type="scientific">Nocardia iowensis</name>
    <dbReference type="NCBI Taxonomy" id="204891"/>
    <lineage>
        <taxon>Bacteria</taxon>
        <taxon>Bacillati</taxon>
        <taxon>Actinomycetota</taxon>
        <taxon>Actinomycetes</taxon>
        <taxon>Mycobacteriales</taxon>
        <taxon>Nocardiaceae</taxon>
        <taxon>Nocardia</taxon>
    </lineage>
</organism>
<evidence type="ECO:0000313" key="1">
    <source>
        <dbReference type="EMBL" id="QXN94188.1"/>
    </source>
</evidence>
<name>A0ABX8RX04_NOCIO</name>
<proteinExistence type="predicted"/>
<sequence length="108" mass="11383">MTDKVRVQPGELRGVAGDLTAVSGRVRQVLSGLRSAADGEGAPWGNDKIGSQFANGSGGDSPGYVGARDKLYEVVDSKVKVLEQFSTGLRDAAKAMEQQDTHSARGYK</sequence>
<dbReference type="RefSeq" id="WP_218476643.1">
    <property type="nucleotide sequence ID" value="NZ_BAABJN010000018.1"/>
</dbReference>
<gene>
    <name evidence="1" type="ORF">KV110_14660</name>
</gene>
<reference evidence="1 2" key="1">
    <citation type="submission" date="2021-07" db="EMBL/GenBank/DDBJ databases">
        <title>Whole Genome Sequence of Nocardia Iowensis.</title>
        <authorList>
            <person name="Lamm A."/>
            <person name="Collins-Fairclough A.M."/>
            <person name="Bunk B."/>
            <person name="Sproer C."/>
        </authorList>
    </citation>
    <scope>NUCLEOTIDE SEQUENCE [LARGE SCALE GENOMIC DNA]</scope>
    <source>
        <strain evidence="1 2">NRRL 5646</strain>
    </source>
</reference>
<dbReference type="EMBL" id="CP078145">
    <property type="protein sequence ID" value="QXN94188.1"/>
    <property type="molecule type" value="Genomic_DNA"/>
</dbReference>
<accession>A0ABX8RX04</accession>
<protein>
    <submittedName>
        <fullName evidence="1">WXG100 family type VII secretion target</fullName>
    </submittedName>
</protein>